<reference evidence="1 2" key="1">
    <citation type="submission" date="2024-05" db="EMBL/GenBank/DDBJ databases">
        <authorList>
            <person name="Wallberg A."/>
        </authorList>
    </citation>
    <scope>NUCLEOTIDE SEQUENCE [LARGE SCALE GENOMIC DNA]</scope>
</reference>
<dbReference type="Proteomes" id="UP001497623">
    <property type="component" value="Unassembled WGS sequence"/>
</dbReference>
<sequence>TSSLSKEAYINVARTGLELPALNITIETDETTNFNSLDTTTVTISISHLETSLGEPIEVSVVVYVPIGGYVTYTGMTNSGVAPQTVGMVADKSSLNIKWGLLRFFESSEVVLSFTINPD</sequence>
<evidence type="ECO:0000313" key="2">
    <source>
        <dbReference type="Proteomes" id="UP001497623"/>
    </source>
</evidence>
<keyword evidence="2" id="KW-1185">Reference proteome</keyword>
<proteinExistence type="predicted"/>
<protein>
    <submittedName>
        <fullName evidence="1">Uncharacterized protein</fullName>
    </submittedName>
</protein>
<feature type="non-terminal residue" evidence="1">
    <location>
        <position position="119"/>
    </location>
</feature>
<name>A0AAV2PPF4_MEGNR</name>
<gene>
    <name evidence="1" type="ORF">MNOR_LOCUS2747</name>
</gene>
<dbReference type="AlphaFoldDB" id="A0AAV2PPF4"/>
<organism evidence="1 2">
    <name type="scientific">Meganyctiphanes norvegica</name>
    <name type="common">Northern krill</name>
    <name type="synonym">Thysanopoda norvegica</name>
    <dbReference type="NCBI Taxonomy" id="48144"/>
    <lineage>
        <taxon>Eukaryota</taxon>
        <taxon>Metazoa</taxon>
        <taxon>Ecdysozoa</taxon>
        <taxon>Arthropoda</taxon>
        <taxon>Crustacea</taxon>
        <taxon>Multicrustacea</taxon>
        <taxon>Malacostraca</taxon>
        <taxon>Eumalacostraca</taxon>
        <taxon>Eucarida</taxon>
        <taxon>Euphausiacea</taxon>
        <taxon>Euphausiidae</taxon>
        <taxon>Meganyctiphanes</taxon>
    </lineage>
</organism>
<evidence type="ECO:0000313" key="1">
    <source>
        <dbReference type="EMBL" id="CAL4062628.1"/>
    </source>
</evidence>
<accession>A0AAV2PPF4</accession>
<dbReference type="EMBL" id="CAXKWB010000870">
    <property type="protein sequence ID" value="CAL4062628.1"/>
    <property type="molecule type" value="Genomic_DNA"/>
</dbReference>
<comment type="caution">
    <text evidence="1">The sequence shown here is derived from an EMBL/GenBank/DDBJ whole genome shotgun (WGS) entry which is preliminary data.</text>
</comment>
<feature type="non-terminal residue" evidence="1">
    <location>
        <position position="1"/>
    </location>
</feature>